<dbReference type="EMBL" id="DXCM01000025">
    <property type="protein sequence ID" value="HIY92063.1"/>
    <property type="molecule type" value="Genomic_DNA"/>
</dbReference>
<dbReference type="AlphaFoldDB" id="A0A9D1ZM39"/>
<gene>
    <name evidence="1" type="ORF">H9820_03845</name>
</gene>
<evidence type="ECO:0000313" key="1">
    <source>
        <dbReference type="EMBL" id="HIY92063.1"/>
    </source>
</evidence>
<organism evidence="1 2">
    <name type="scientific">Candidatus Companilactobacillus pullicola</name>
    <dbReference type="NCBI Taxonomy" id="2838523"/>
    <lineage>
        <taxon>Bacteria</taxon>
        <taxon>Bacillati</taxon>
        <taxon>Bacillota</taxon>
        <taxon>Bacilli</taxon>
        <taxon>Lactobacillales</taxon>
        <taxon>Lactobacillaceae</taxon>
        <taxon>Companilactobacillus</taxon>
    </lineage>
</organism>
<name>A0A9D1ZM39_9LACO</name>
<evidence type="ECO:0000313" key="2">
    <source>
        <dbReference type="Proteomes" id="UP000824013"/>
    </source>
</evidence>
<reference evidence="1" key="1">
    <citation type="journal article" date="2021" name="PeerJ">
        <title>Extensive microbial diversity within the chicken gut microbiome revealed by metagenomics and culture.</title>
        <authorList>
            <person name="Gilroy R."/>
            <person name="Ravi A."/>
            <person name="Getino M."/>
            <person name="Pursley I."/>
            <person name="Horton D.L."/>
            <person name="Alikhan N.F."/>
            <person name="Baker D."/>
            <person name="Gharbi K."/>
            <person name="Hall N."/>
            <person name="Watson M."/>
            <person name="Adriaenssens E.M."/>
            <person name="Foster-Nyarko E."/>
            <person name="Jarju S."/>
            <person name="Secka A."/>
            <person name="Antonio M."/>
            <person name="Oren A."/>
            <person name="Chaudhuri R.R."/>
            <person name="La Ragione R."/>
            <person name="Hildebrand F."/>
            <person name="Pallen M.J."/>
        </authorList>
    </citation>
    <scope>NUCLEOTIDE SEQUENCE</scope>
    <source>
        <strain evidence="1">3204</strain>
    </source>
</reference>
<proteinExistence type="predicted"/>
<reference evidence="1" key="2">
    <citation type="submission" date="2021-04" db="EMBL/GenBank/DDBJ databases">
        <authorList>
            <person name="Gilroy R."/>
        </authorList>
    </citation>
    <scope>NUCLEOTIDE SEQUENCE</scope>
    <source>
        <strain evidence="1">3204</strain>
    </source>
</reference>
<protein>
    <submittedName>
        <fullName evidence="1">Uncharacterized protein</fullName>
    </submittedName>
</protein>
<comment type="caution">
    <text evidence="1">The sequence shown here is derived from an EMBL/GenBank/DDBJ whole genome shotgun (WGS) entry which is preliminary data.</text>
</comment>
<accession>A0A9D1ZM39</accession>
<sequence length="280" mass="32792">MQSVSQFVKHLDQPRGGYLKKHHEYQISDSALDEEIISVNDETLKPQIIDKIVSYLSKYLFFDDQPAQEILQPVFLGAKKYYQDTKETDVLDAIEKIKLESREINLDLIDDFVIAACLGNYYQKPCDYTVYMLNNLPQLSDNDYKHILVMVERCLNFLRIVKKHSDFLLAGYAIASDPKYRLFDSGDLRTDNAIIDFKFYSKDPWNRYNSAKLAVDYLLGRYGIDTSGEEWQDVDTLVMFDVRHNKVKYVNVEEYKNEIQQIMQSIQKQIQVQLMTNTVM</sequence>
<dbReference type="Proteomes" id="UP000824013">
    <property type="component" value="Unassembled WGS sequence"/>
</dbReference>